<name>A0ABT3X0F4_9BACL</name>
<dbReference type="InterPro" id="IPR022742">
    <property type="entry name" value="Hydrolase_4"/>
</dbReference>
<comment type="caution">
    <text evidence="2">The sequence shown here is derived from an EMBL/GenBank/DDBJ whole genome shotgun (WGS) entry which is preliminary data.</text>
</comment>
<evidence type="ECO:0000259" key="1">
    <source>
        <dbReference type="Pfam" id="PF12146"/>
    </source>
</evidence>
<dbReference type="GO" id="GO:0016787">
    <property type="term" value="F:hydrolase activity"/>
    <property type="evidence" value="ECO:0007669"/>
    <property type="project" value="UniProtKB-KW"/>
</dbReference>
<dbReference type="PANTHER" id="PTHR43358">
    <property type="entry name" value="ALPHA/BETA-HYDROLASE"/>
    <property type="match status" value="1"/>
</dbReference>
<dbReference type="RefSeq" id="WP_267151170.1">
    <property type="nucleotide sequence ID" value="NZ_JAPMLT010000003.1"/>
</dbReference>
<gene>
    <name evidence="2" type="ORF">OS242_08080</name>
</gene>
<feature type="domain" description="Serine aminopeptidase S33" evidence="1">
    <location>
        <begin position="74"/>
        <end position="192"/>
    </location>
</feature>
<dbReference type="Proteomes" id="UP001208017">
    <property type="component" value="Unassembled WGS sequence"/>
</dbReference>
<sequence>MKRNRLLLLISLPVMLLAVVPAVYFGWLGWMYTHPDKKPIQNTPEYFEMPFANVSFPSHDDQITLRGWHIQGAKPDQVVIFAHGYKENRESASVALYLADALYEEGISSILFDFRGSGESDDGTTSLGYYEKDDLLGAIDYAKEQGYRRIGLVGFSMGASTALDVAPHVPEVRAVIADSPYTDLNLYLQEHLPNLHAMPDLFFLPKLILWEIKVLTGIDVRDVQPIRAIGQMQSKAVFLIHAEGDEVIPATESRMLQHASSAPNTVLWVSPSQDHVGTFNADPNNYLKRTVVFLQYHLSKDDPPVI</sequence>
<proteinExistence type="predicted"/>
<keyword evidence="3" id="KW-1185">Reference proteome</keyword>
<dbReference type="Pfam" id="PF12146">
    <property type="entry name" value="Hydrolase_4"/>
    <property type="match status" value="1"/>
</dbReference>
<keyword evidence="2" id="KW-0378">Hydrolase</keyword>
<dbReference type="InterPro" id="IPR052920">
    <property type="entry name" value="DNA-binding_regulatory"/>
</dbReference>
<protein>
    <submittedName>
        <fullName evidence="2">Alpha/beta fold hydrolase</fullName>
    </submittedName>
</protein>
<dbReference type="EMBL" id="JAPMLT010000003">
    <property type="protein sequence ID" value="MCX7569921.1"/>
    <property type="molecule type" value="Genomic_DNA"/>
</dbReference>
<organism evidence="2 3">
    <name type="scientific">Tumebacillus lacus</name>
    <dbReference type="NCBI Taxonomy" id="2995335"/>
    <lineage>
        <taxon>Bacteria</taxon>
        <taxon>Bacillati</taxon>
        <taxon>Bacillota</taxon>
        <taxon>Bacilli</taxon>
        <taxon>Bacillales</taxon>
        <taxon>Alicyclobacillaceae</taxon>
        <taxon>Tumebacillus</taxon>
    </lineage>
</organism>
<reference evidence="2 3" key="1">
    <citation type="submission" date="2022-11" db="EMBL/GenBank/DDBJ databases">
        <title>Study of microbial diversity in lake waters.</title>
        <authorList>
            <person name="Zhang J."/>
        </authorList>
    </citation>
    <scope>NUCLEOTIDE SEQUENCE [LARGE SCALE GENOMIC DNA]</scope>
    <source>
        <strain evidence="2 3">DT12</strain>
    </source>
</reference>
<evidence type="ECO:0000313" key="3">
    <source>
        <dbReference type="Proteomes" id="UP001208017"/>
    </source>
</evidence>
<dbReference type="PANTHER" id="PTHR43358:SF4">
    <property type="entry name" value="ALPHA_BETA HYDROLASE FOLD-1 DOMAIN-CONTAINING PROTEIN"/>
    <property type="match status" value="1"/>
</dbReference>
<evidence type="ECO:0000313" key="2">
    <source>
        <dbReference type="EMBL" id="MCX7569921.1"/>
    </source>
</evidence>
<dbReference type="InterPro" id="IPR029058">
    <property type="entry name" value="AB_hydrolase_fold"/>
</dbReference>
<accession>A0ABT3X0F4</accession>
<dbReference type="SUPFAM" id="SSF53474">
    <property type="entry name" value="alpha/beta-Hydrolases"/>
    <property type="match status" value="1"/>
</dbReference>
<dbReference type="Gene3D" id="3.40.50.1820">
    <property type="entry name" value="alpha/beta hydrolase"/>
    <property type="match status" value="1"/>
</dbReference>